<dbReference type="InterPro" id="IPR011006">
    <property type="entry name" value="CheY-like_superfamily"/>
</dbReference>
<accession>A0ABR6VCM4</accession>
<dbReference type="Gene3D" id="3.40.50.2300">
    <property type="match status" value="1"/>
</dbReference>
<dbReference type="SMART" id="SM00448">
    <property type="entry name" value="REC"/>
    <property type="match status" value="1"/>
</dbReference>
<dbReference type="Pfam" id="PF00072">
    <property type="entry name" value="Response_reg"/>
    <property type="match status" value="1"/>
</dbReference>
<keyword evidence="3" id="KW-0804">Transcription</keyword>
<dbReference type="InterPro" id="IPR036388">
    <property type="entry name" value="WH-like_DNA-bd_sf"/>
</dbReference>
<keyword evidence="2" id="KW-0238">DNA-binding</keyword>
<reference evidence="8 9" key="1">
    <citation type="journal article" date="2020" name="Microorganisms">
        <title>Reliable Identification of Environmental Pseudomonas Isolates Using the rpoD Gene.</title>
        <authorList>
            <consortium name="The Broad Institute Genome Sequencing Platform"/>
            <person name="Girard L."/>
            <person name="Lood C."/>
            <person name="Rokni-Zadeh H."/>
            <person name="van Noort V."/>
            <person name="Lavigne R."/>
            <person name="De Mot R."/>
        </authorList>
    </citation>
    <scope>NUCLEOTIDE SEQUENCE [LARGE SCALE GENOMIC DNA]</scope>
    <source>
        <strain evidence="8 9">RW7P2</strain>
    </source>
</reference>
<organism evidence="8 9">
    <name type="scientific">Pseudomonas taiwanensis</name>
    <dbReference type="NCBI Taxonomy" id="470150"/>
    <lineage>
        <taxon>Bacteria</taxon>
        <taxon>Pseudomonadati</taxon>
        <taxon>Pseudomonadota</taxon>
        <taxon>Gammaproteobacteria</taxon>
        <taxon>Pseudomonadales</taxon>
        <taxon>Pseudomonadaceae</taxon>
        <taxon>Pseudomonas</taxon>
    </lineage>
</organism>
<keyword evidence="1" id="KW-0805">Transcription regulation</keyword>
<keyword evidence="5" id="KW-0175">Coiled coil</keyword>
<sequence length="258" mass="29314">MSKPTSEVKVLVVDDQQLIVEQLCEFLESHGHRCVPAFSTDQAIECYVADQAIGLVLCDLHMPKRDGIELVHALKEVAGRERLFEAIMLTGRAEKQDVVRALREGFADYYQKPVDLDELLEGVRRQEQSLLERQNNFRDLGSLNRRLQELAESIDELYQDLEKARGQGVHRRASDAEENEAELPAAFEKLSPRQLEVARLVSKGKTNYQIACELGITENTVKLYVSQVLRLTHMHNRTQLALALTPSSSPVHQRFTTH</sequence>
<proteinExistence type="predicted"/>
<dbReference type="InterPro" id="IPR001789">
    <property type="entry name" value="Sig_transdc_resp-reg_receiver"/>
</dbReference>
<dbReference type="Gene3D" id="1.10.10.10">
    <property type="entry name" value="Winged helix-like DNA-binding domain superfamily/Winged helix DNA-binding domain"/>
    <property type="match status" value="1"/>
</dbReference>
<dbReference type="SUPFAM" id="SSF46894">
    <property type="entry name" value="C-terminal effector domain of the bipartite response regulators"/>
    <property type="match status" value="1"/>
</dbReference>
<evidence type="ECO:0000313" key="9">
    <source>
        <dbReference type="Proteomes" id="UP000628086"/>
    </source>
</evidence>
<dbReference type="InterPro" id="IPR039420">
    <property type="entry name" value="WalR-like"/>
</dbReference>
<dbReference type="CDD" id="cd00156">
    <property type="entry name" value="REC"/>
    <property type="match status" value="1"/>
</dbReference>
<comment type="caution">
    <text evidence="8">The sequence shown here is derived from an EMBL/GenBank/DDBJ whole genome shotgun (WGS) entry which is preliminary data.</text>
</comment>
<evidence type="ECO:0000256" key="2">
    <source>
        <dbReference type="ARBA" id="ARBA00023125"/>
    </source>
</evidence>
<dbReference type="CDD" id="cd06170">
    <property type="entry name" value="LuxR_C_like"/>
    <property type="match status" value="1"/>
</dbReference>
<dbReference type="PROSITE" id="PS50043">
    <property type="entry name" value="HTH_LUXR_2"/>
    <property type="match status" value="1"/>
</dbReference>
<evidence type="ECO:0000259" key="7">
    <source>
        <dbReference type="PROSITE" id="PS50110"/>
    </source>
</evidence>
<name>A0ABR6VCM4_9PSED</name>
<dbReference type="SUPFAM" id="SSF52172">
    <property type="entry name" value="CheY-like"/>
    <property type="match status" value="1"/>
</dbReference>
<feature type="modified residue" description="4-aspartylphosphate" evidence="4">
    <location>
        <position position="59"/>
    </location>
</feature>
<evidence type="ECO:0000256" key="1">
    <source>
        <dbReference type="ARBA" id="ARBA00023015"/>
    </source>
</evidence>
<evidence type="ECO:0000259" key="6">
    <source>
        <dbReference type="PROSITE" id="PS50043"/>
    </source>
</evidence>
<protein>
    <submittedName>
        <fullName evidence="8">Response regulator transcription factor</fullName>
    </submittedName>
</protein>
<dbReference type="PANTHER" id="PTHR43214:SF41">
    <property type="entry name" value="NITRATE_NITRITE RESPONSE REGULATOR PROTEIN NARP"/>
    <property type="match status" value="1"/>
</dbReference>
<keyword evidence="4" id="KW-0597">Phosphoprotein</keyword>
<dbReference type="Pfam" id="PF00196">
    <property type="entry name" value="GerE"/>
    <property type="match status" value="1"/>
</dbReference>
<feature type="domain" description="Response regulatory" evidence="7">
    <location>
        <begin position="9"/>
        <end position="127"/>
    </location>
</feature>
<feature type="domain" description="HTH luxR-type" evidence="6">
    <location>
        <begin position="183"/>
        <end position="248"/>
    </location>
</feature>
<gene>
    <name evidence="8" type="ORF">HU747_21775</name>
</gene>
<keyword evidence="9" id="KW-1185">Reference proteome</keyword>
<dbReference type="Proteomes" id="UP000628086">
    <property type="component" value="Unassembled WGS sequence"/>
</dbReference>
<dbReference type="InterPro" id="IPR016032">
    <property type="entry name" value="Sig_transdc_resp-reg_C-effctor"/>
</dbReference>
<dbReference type="SMART" id="SM00421">
    <property type="entry name" value="HTH_LUXR"/>
    <property type="match status" value="1"/>
</dbReference>
<dbReference type="PRINTS" id="PR00038">
    <property type="entry name" value="HTHLUXR"/>
</dbReference>
<dbReference type="PROSITE" id="PS50110">
    <property type="entry name" value="RESPONSE_REGULATORY"/>
    <property type="match status" value="1"/>
</dbReference>
<evidence type="ECO:0000313" key="8">
    <source>
        <dbReference type="EMBL" id="MBC3478221.1"/>
    </source>
</evidence>
<dbReference type="PANTHER" id="PTHR43214">
    <property type="entry name" value="TWO-COMPONENT RESPONSE REGULATOR"/>
    <property type="match status" value="1"/>
</dbReference>
<evidence type="ECO:0000256" key="3">
    <source>
        <dbReference type="ARBA" id="ARBA00023163"/>
    </source>
</evidence>
<dbReference type="EMBL" id="JABWRS010000021">
    <property type="protein sequence ID" value="MBC3478221.1"/>
    <property type="molecule type" value="Genomic_DNA"/>
</dbReference>
<feature type="coiled-coil region" evidence="5">
    <location>
        <begin position="140"/>
        <end position="167"/>
    </location>
</feature>
<evidence type="ECO:0000256" key="4">
    <source>
        <dbReference type="PROSITE-ProRule" id="PRU00169"/>
    </source>
</evidence>
<evidence type="ECO:0000256" key="5">
    <source>
        <dbReference type="SAM" id="Coils"/>
    </source>
</evidence>
<dbReference type="InterPro" id="IPR000792">
    <property type="entry name" value="Tscrpt_reg_LuxR_C"/>
</dbReference>